<feature type="transmembrane region" description="Helical" evidence="2">
    <location>
        <begin position="38"/>
        <end position="58"/>
    </location>
</feature>
<dbReference type="Proteomes" id="UP000199699">
    <property type="component" value="Unassembled WGS sequence"/>
</dbReference>
<feature type="transmembrane region" description="Helical" evidence="2">
    <location>
        <begin position="12"/>
        <end position="32"/>
    </location>
</feature>
<name>A0A1C6SS49_9ACTN</name>
<reference evidence="3 4" key="1">
    <citation type="submission" date="2016-06" db="EMBL/GenBank/DDBJ databases">
        <authorList>
            <person name="Kjaerup R.B."/>
            <person name="Dalgaard T.S."/>
            <person name="Juul-Madsen H.R."/>
        </authorList>
    </citation>
    <scope>NUCLEOTIDE SEQUENCE [LARGE SCALE GENOMIC DNA]</scope>
    <source>
        <strain evidence="3 4">DSM 43818</strain>
    </source>
</reference>
<keyword evidence="2" id="KW-0812">Transmembrane</keyword>
<dbReference type="NCBIfam" id="NF038065">
    <property type="entry name" value="Pr6Pr"/>
    <property type="match status" value="1"/>
</dbReference>
<organism evidence="3 4">
    <name type="scientific">Micromonospora nigra</name>
    <dbReference type="NCBI Taxonomy" id="145857"/>
    <lineage>
        <taxon>Bacteria</taxon>
        <taxon>Bacillati</taxon>
        <taxon>Actinomycetota</taxon>
        <taxon>Actinomycetes</taxon>
        <taxon>Micromonosporales</taxon>
        <taxon>Micromonosporaceae</taxon>
        <taxon>Micromonospora</taxon>
    </lineage>
</organism>
<feature type="transmembrane region" description="Helical" evidence="2">
    <location>
        <begin position="181"/>
        <end position="201"/>
    </location>
</feature>
<dbReference type="STRING" id="145857.GA0070616_4474"/>
<keyword evidence="4" id="KW-1185">Reference proteome</keyword>
<proteinExistence type="predicted"/>
<dbReference type="RefSeq" id="WP_245713013.1">
    <property type="nucleotide sequence ID" value="NZ_FMHT01000003.1"/>
</dbReference>
<dbReference type="EMBL" id="FMHT01000003">
    <property type="protein sequence ID" value="SCL32474.1"/>
    <property type="molecule type" value="Genomic_DNA"/>
</dbReference>
<evidence type="ECO:0000313" key="3">
    <source>
        <dbReference type="EMBL" id="SCL32474.1"/>
    </source>
</evidence>
<feature type="transmembrane region" description="Helical" evidence="2">
    <location>
        <begin position="70"/>
        <end position="89"/>
    </location>
</feature>
<evidence type="ECO:0000256" key="1">
    <source>
        <dbReference type="SAM" id="MobiDB-lite"/>
    </source>
</evidence>
<feature type="compositionally biased region" description="Low complexity" evidence="1">
    <location>
        <begin position="222"/>
        <end position="251"/>
    </location>
</feature>
<evidence type="ECO:0008006" key="5">
    <source>
        <dbReference type="Google" id="ProtNLM"/>
    </source>
</evidence>
<evidence type="ECO:0000256" key="2">
    <source>
        <dbReference type="SAM" id="Phobius"/>
    </source>
</evidence>
<evidence type="ECO:0000313" key="4">
    <source>
        <dbReference type="Proteomes" id="UP000199699"/>
    </source>
</evidence>
<accession>A0A1C6SS49</accession>
<dbReference type="AlphaFoldDB" id="A0A1C6SS49"/>
<feature type="transmembrane region" description="Helical" evidence="2">
    <location>
        <begin position="142"/>
        <end position="161"/>
    </location>
</feature>
<keyword evidence="2" id="KW-0472">Membrane</keyword>
<feature type="region of interest" description="Disordered" evidence="1">
    <location>
        <begin position="222"/>
        <end position="276"/>
    </location>
</feature>
<protein>
    <recommendedName>
        <fullName evidence="5">FAR-17a/AIG1-like protein</fullName>
    </recommendedName>
</protein>
<gene>
    <name evidence="3" type="ORF">GA0070616_4474</name>
</gene>
<keyword evidence="2" id="KW-1133">Transmembrane helix</keyword>
<feature type="transmembrane region" description="Helical" evidence="2">
    <location>
        <begin position="109"/>
        <end position="130"/>
    </location>
</feature>
<dbReference type="InterPro" id="IPR049713">
    <property type="entry name" value="Pr6Pr-like"/>
</dbReference>
<sequence length="276" mass="28777">MSLRRRPAAVAFRLAIVVSVLAGVVLTALGPATVTGLLPYFTIQSNVAVALFATHAGWRAWQGRPEPTSALKGAVTLYITITGVVYHLVLANPASPFAMAQPDRAFGEALGNQFLHTIVPLLAVADWVLFDRRGRLRPRYAAWWLAFPLGYLGFALVRGLVVDRYPYPFIDAGELGYDGVAVSAVFFAAAFWLLGLLFVAVDRLLGRRPAGRLVAATPATSATGASGSARSAGTADPASPGTASPDPAASPGAGGSVLPTPRRPADDAEGASTGLR</sequence>